<dbReference type="EMBL" id="ML743553">
    <property type="protein sequence ID" value="KAE8142882.1"/>
    <property type="molecule type" value="Genomic_DNA"/>
</dbReference>
<keyword evidence="6" id="KW-1185">Reference proteome</keyword>
<dbReference type="SUPFAM" id="SSF54373">
    <property type="entry name" value="FAD-linked reductases, C-terminal domain"/>
    <property type="match status" value="1"/>
</dbReference>
<dbReference type="Proteomes" id="UP000325672">
    <property type="component" value="Unassembled WGS sequence"/>
</dbReference>
<feature type="binding site" evidence="2">
    <location>
        <position position="613"/>
    </location>
    <ligand>
        <name>FAD</name>
        <dbReference type="ChEBI" id="CHEBI:57692"/>
    </ligand>
</feature>
<feature type="domain" description="Glucose-methanol-choline oxidoreductase N-terminal" evidence="3">
    <location>
        <begin position="124"/>
        <end position="392"/>
    </location>
</feature>
<dbReference type="PANTHER" id="PTHR11552">
    <property type="entry name" value="GLUCOSE-METHANOL-CHOLINE GMC OXIDOREDUCTASE"/>
    <property type="match status" value="1"/>
</dbReference>
<comment type="cofactor">
    <cofactor evidence="2">
        <name>FAD</name>
        <dbReference type="ChEBI" id="CHEBI:57692"/>
    </cofactor>
</comment>
<dbReference type="Pfam" id="PF05199">
    <property type="entry name" value="GMC_oxred_C"/>
    <property type="match status" value="1"/>
</dbReference>
<dbReference type="GO" id="GO:0050660">
    <property type="term" value="F:flavin adenine dinucleotide binding"/>
    <property type="evidence" value="ECO:0007669"/>
    <property type="project" value="InterPro"/>
</dbReference>
<evidence type="ECO:0000256" key="1">
    <source>
        <dbReference type="ARBA" id="ARBA00010790"/>
    </source>
</evidence>
<dbReference type="Pfam" id="PF00732">
    <property type="entry name" value="GMC_oxred_N"/>
    <property type="match status" value="1"/>
</dbReference>
<feature type="binding site" evidence="2">
    <location>
        <position position="297"/>
    </location>
    <ligand>
        <name>FAD</name>
        <dbReference type="ChEBI" id="CHEBI:57692"/>
    </ligand>
</feature>
<dbReference type="OrthoDB" id="269227at2759"/>
<feature type="domain" description="Glucose-methanol-choline oxidoreductase C-terminal" evidence="4">
    <location>
        <begin position="498"/>
        <end position="632"/>
    </location>
</feature>
<protein>
    <recommendedName>
        <fullName evidence="7">GMC oxidoreductase</fullName>
    </recommendedName>
</protein>
<dbReference type="AlphaFoldDB" id="A0A5N6T9A5"/>
<reference evidence="5 6" key="1">
    <citation type="submission" date="2019-04" db="EMBL/GenBank/DDBJ databases">
        <title>Friends and foes A comparative genomics study of 23 Aspergillus species from section Flavi.</title>
        <authorList>
            <consortium name="DOE Joint Genome Institute"/>
            <person name="Kjaerbolling I."/>
            <person name="Vesth T."/>
            <person name="Frisvad J.C."/>
            <person name="Nybo J.L."/>
            <person name="Theobald S."/>
            <person name="Kildgaard S."/>
            <person name="Isbrandt T."/>
            <person name="Kuo A."/>
            <person name="Sato A."/>
            <person name="Lyhne E.K."/>
            <person name="Kogle M.E."/>
            <person name="Wiebenga A."/>
            <person name="Kun R.S."/>
            <person name="Lubbers R.J."/>
            <person name="Makela M.R."/>
            <person name="Barry K."/>
            <person name="Chovatia M."/>
            <person name="Clum A."/>
            <person name="Daum C."/>
            <person name="Haridas S."/>
            <person name="He G."/>
            <person name="LaButti K."/>
            <person name="Lipzen A."/>
            <person name="Mondo S."/>
            <person name="Riley R."/>
            <person name="Salamov A."/>
            <person name="Simmons B.A."/>
            <person name="Magnuson J.K."/>
            <person name="Henrissat B."/>
            <person name="Mortensen U.H."/>
            <person name="Larsen T.O."/>
            <person name="Devries R.P."/>
            <person name="Grigoriev I.V."/>
            <person name="Machida M."/>
            <person name="Baker S.E."/>
            <person name="Andersen M.R."/>
        </authorList>
    </citation>
    <scope>NUCLEOTIDE SEQUENCE [LARGE SCALE GENOMIC DNA]</scope>
    <source>
        <strain evidence="5 6">CBS 117625</strain>
    </source>
</reference>
<dbReference type="PIRSF" id="PIRSF000137">
    <property type="entry name" value="Alcohol_oxidase"/>
    <property type="match status" value="1"/>
</dbReference>
<dbReference type="PANTHER" id="PTHR11552:SF100">
    <property type="entry name" value="DEHYDROGENASE, PUTATIVE (AFU_ORTHOLOGUE AFUA_5G00630)-RELATED"/>
    <property type="match status" value="1"/>
</dbReference>
<dbReference type="InterPro" id="IPR036188">
    <property type="entry name" value="FAD/NAD-bd_sf"/>
</dbReference>
<keyword evidence="2" id="KW-0285">Flavoprotein</keyword>
<dbReference type="InterPro" id="IPR000172">
    <property type="entry name" value="GMC_OxRdtase_N"/>
</dbReference>
<dbReference type="Gene3D" id="3.30.560.10">
    <property type="entry name" value="Glucose Oxidase, domain 3"/>
    <property type="match status" value="1"/>
</dbReference>
<comment type="similarity">
    <text evidence="1">Belongs to the GMC oxidoreductase family.</text>
</comment>
<dbReference type="RefSeq" id="XP_031918945.1">
    <property type="nucleotide sequence ID" value="XM_032062224.1"/>
</dbReference>
<gene>
    <name evidence="5" type="ORF">BDV38DRAFT_293367</name>
</gene>
<dbReference type="Gene3D" id="3.50.50.60">
    <property type="entry name" value="FAD/NAD(P)-binding domain"/>
    <property type="match status" value="1"/>
</dbReference>
<dbReference type="SUPFAM" id="SSF51905">
    <property type="entry name" value="FAD/NAD(P)-binding domain"/>
    <property type="match status" value="1"/>
</dbReference>
<name>A0A5N6T9A5_ASPPS</name>
<proteinExistence type="inferred from homology"/>
<evidence type="ECO:0000313" key="6">
    <source>
        <dbReference type="Proteomes" id="UP000325672"/>
    </source>
</evidence>
<dbReference type="GO" id="GO:0016614">
    <property type="term" value="F:oxidoreductase activity, acting on CH-OH group of donors"/>
    <property type="evidence" value="ECO:0007669"/>
    <property type="project" value="InterPro"/>
</dbReference>
<accession>A0A5N6T9A5</accession>
<evidence type="ECO:0000313" key="5">
    <source>
        <dbReference type="EMBL" id="KAE8142882.1"/>
    </source>
</evidence>
<dbReference type="GeneID" id="43646434"/>
<dbReference type="InterPro" id="IPR012132">
    <property type="entry name" value="GMC_OxRdtase"/>
</dbReference>
<evidence type="ECO:0000259" key="4">
    <source>
        <dbReference type="Pfam" id="PF05199"/>
    </source>
</evidence>
<dbReference type="InterPro" id="IPR007867">
    <property type="entry name" value="GMC_OxRtase_C"/>
</dbReference>
<organism evidence="5 6">
    <name type="scientific">Aspergillus pseudotamarii</name>
    <dbReference type="NCBI Taxonomy" id="132259"/>
    <lineage>
        <taxon>Eukaryota</taxon>
        <taxon>Fungi</taxon>
        <taxon>Dikarya</taxon>
        <taxon>Ascomycota</taxon>
        <taxon>Pezizomycotina</taxon>
        <taxon>Eurotiomycetes</taxon>
        <taxon>Eurotiomycetidae</taxon>
        <taxon>Eurotiales</taxon>
        <taxon>Aspergillaceae</taxon>
        <taxon>Aspergillus</taxon>
        <taxon>Aspergillus subgen. Circumdati</taxon>
    </lineage>
</organism>
<sequence>MLINRLIGILTLSAILTNAIYLKGYEYIVVGSGAGGGPLAARLALAGHKTLLLEADNDQGHNFNYSVPGYAPKASEDPALAWSFYVRHYADEARQARDFKTVYETPDGREYIGPDPPPRSSMKGILYPRAGTLGGCTAHNALFALYPYRSDFDYIAELTGDSSWRAANMRKYFVRLERNRYLLPGKRGHGHNGWLGIETPPLRLILQDTQLLSLVLGDAFAVDNETGPLTNVASLVAGDANVDDEARDKTPAYYTLPFSVNDAKRNGARESIVSVRDAVNENGSKKYPLDVRMNCFVTKVIFDTSANLPRATGVEFLDGEYLYKASPLSGQGKTGIPGIATASREVIVAGGVYNSPQLLQLSGIGSAGELEKHGIKVVVDLPGVGRNLRDQYETMVQVHTPKDLSPLKGCTSGFHGQPEPCLARWMKSVLGDRGIYSASGGAAAMSYKSTATTNNEIDINMFGVIGNFRGYYPGHAYNTTTRHDWFTWSALKAHPRNNAGTVTLRSADPLDPPKIVFNYFDTGVGDYRADLQAICEALELGRRAFKRQPLPVSEVLPGANVTAQEDIEAYIKDTAWGHHAMCTCPIGRDDDPIAVLDSKFRVRGVDRLRVVDGSTFPRIPGTFPVVSIYMVAGKAADVILGETSTNLVQ</sequence>
<evidence type="ECO:0000256" key="2">
    <source>
        <dbReference type="PIRSR" id="PIRSR000137-2"/>
    </source>
</evidence>
<keyword evidence="2" id="KW-0274">FAD</keyword>
<evidence type="ECO:0008006" key="7">
    <source>
        <dbReference type="Google" id="ProtNLM"/>
    </source>
</evidence>
<evidence type="ECO:0000259" key="3">
    <source>
        <dbReference type="Pfam" id="PF00732"/>
    </source>
</evidence>